<feature type="compositionally biased region" description="Low complexity" evidence="1">
    <location>
        <begin position="511"/>
        <end position="524"/>
    </location>
</feature>
<dbReference type="RefSeq" id="WP_168053749.1">
    <property type="nucleotide sequence ID" value="NZ_JAATJR010000007.1"/>
</dbReference>
<gene>
    <name evidence="2" type="ORF">HB662_24355</name>
</gene>
<comment type="caution">
    <text evidence="2">The sequence shown here is derived from an EMBL/GenBank/DDBJ whole genome shotgun (WGS) entry which is preliminary data.</text>
</comment>
<dbReference type="SUPFAM" id="SSF48173">
    <property type="entry name" value="Cryptochrome/photolyase FAD-binding domain"/>
    <property type="match status" value="1"/>
</dbReference>
<dbReference type="Gene3D" id="1.10.579.10">
    <property type="entry name" value="DNA Cyclobutane Dipyrimidine Photolyase, subunit A, domain 3"/>
    <property type="match status" value="1"/>
</dbReference>
<dbReference type="InterPro" id="IPR014729">
    <property type="entry name" value="Rossmann-like_a/b/a_fold"/>
</dbReference>
<feature type="compositionally biased region" description="Low complexity" evidence="1">
    <location>
        <begin position="536"/>
        <end position="548"/>
    </location>
</feature>
<evidence type="ECO:0000313" key="3">
    <source>
        <dbReference type="Proteomes" id="UP000765160"/>
    </source>
</evidence>
<dbReference type="InterPro" id="IPR052551">
    <property type="entry name" value="UV-DNA_repair_photolyase"/>
</dbReference>
<keyword evidence="3" id="KW-1185">Reference proteome</keyword>
<protein>
    <submittedName>
        <fullName evidence="2">Cryptochrome/photolyase family protein</fullName>
    </submittedName>
</protein>
<dbReference type="InterPro" id="IPR036134">
    <property type="entry name" value="Crypto/Photolyase_FAD-like_sf"/>
</dbReference>
<name>A0ABX1F6K9_9PROT</name>
<evidence type="ECO:0000313" key="2">
    <source>
        <dbReference type="EMBL" id="NKE47932.1"/>
    </source>
</evidence>
<dbReference type="Gene3D" id="3.40.50.620">
    <property type="entry name" value="HUPs"/>
    <property type="match status" value="1"/>
</dbReference>
<dbReference type="InterPro" id="IPR007357">
    <property type="entry name" value="PhrB-like"/>
</dbReference>
<dbReference type="Gene3D" id="1.10.10.1710">
    <property type="entry name" value="Deoxyribodipyrimidine photolyase-related"/>
    <property type="match status" value="1"/>
</dbReference>
<dbReference type="PANTHER" id="PTHR38657">
    <property type="entry name" value="SLR1343 PROTEIN"/>
    <property type="match status" value="1"/>
</dbReference>
<dbReference type="PANTHER" id="PTHR38657:SF1">
    <property type="entry name" value="SLR1343 PROTEIN"/>
    <property type="match status" value="1"/>
</dbReference>
<organism evidence="2 3">
    <name type="scientific">Falsiroseomonas frigidaquae</name>
    <dbReference type="NCBI Taxonomy" id="487318"/>
    <lineage>
        <taxon>Bacteria</taxon>
        <taxon>Pseudomonadati</taxon>
        <taxon>Pseudomonadota</taxon>
        <taxon>Alphaproteobacteria</taxon>
        <taxon>Acetobacterales</taxon>
        <taxon>Roseomonadaceae</taxon>
        <taxon>Falsiroseomonas</taxon>
    </lineage>
</organism>
<dbReference type="Gene3D" id="1.25.40.80">
    <property type="match status" value="1"/>
</dbReference>
<feature type="region of interest" description="Disordered" evidence="1">
    <location>
        <begin position="511"/>
        <end position="548"/>
    </location>
</feature>
<proteinExistence type="predicted"/>
<dbReference type="EMBL" id="JAAVTX010000007">
    <property type="protein sequence ID" value="NKE47932.1"/>
    <property type="molecule type" value="Genomic_DNA"/>
</dbReference>
<reference evidence="2 3" key="1">
    <citation type="submission" date="2020-03" db="EMBL/GenBank/DDBJ databases">
        <title>Roseomonas selenitidurans sp. nov. isolated from soil.</title>
        <authorList>
            <person name="Liu H."/>
        </authorList>
    </citation>
    <scope>NUCLEOTIDE SEQUENCE [LARGE SCALE GENOMIC DNA]</scope>
    <source>
        <strain evidence="2 3">JCM 15073</strain>
    </source>
</reference>
<evidence type="ECO:0000256" key="1">
    <source>
        <dbReference type="SAM" id="MobiDB-lite"/>
    </source>
</evidence>
<sequence>MTALRVVLGDQCSAGLSALEGLDAARDLVLMAEVRAECTYVRHHKQKIALVLSAMRHFAEAQEGQGVRLAYSRLDDPANTQSLAGEVARAARMHGATRIICTHPGEFRVLADMQSWQDATGLPVEIREDTRFLCTLDGFRDWAAGRKQLRMEYFYRDMRRVTGLLMAAPDEPAGGQWNYDAENRAALPADLTPPRPRRFAPDAVTREVIALVEREFPDHFGTTDRFGWPVTAAQAEQALEDFIAHRLPRFGDYQDAMATGEATLFHALVGAALNCGLLQPMAACRAAEAAYRRGDAPLNAVEGFVRQILGWREYVRGLYWLKMPAYRETNALEAHRPLPWLYWSGETSMACMAAAIGQTRDLAYAHHIQRLMVTGNFALLAGLAPAAVNDWYMVVYADAYEWVELPNVQGMALHADGGVMASKPYAASGAYINRMSDYCRGCAYDVKRPTGEGACPFNYLYWDFIARHASRFAKNMRMAMPLRTLAKMDPGKVAAMRAQAAAFLDALEAGAEPAPTARRTSASRAGRDRSLPLLGTTPAPRRTTPARR</sequence>
<dbReference type="Proteomes" id="UP000765160">
    <property type="component" value="Unassembled WGS sequence"/>
</dbReference>
<dbReference type="Pfam" id="PF04244">
    <property type="entry name" value="DPRP"/>
    <property type="match status" value="1"/>
</dbReference>
<accession>A0ABX1F6K9</accession>